<dbReference type="GO" id="GO:0004497">
    <property type="term" value="F:monooxygenase activity"/>
    <property type="evidence" value="ECO:0007669"/>
    <property type="project" value="UniProtKB-KW"/>
</dbReference>
<gene>
    <name evidence="7" type="ORF">B0T25DRAFT_571986</name>
</gene>
<evidence type="ECO:0000256" key="5">
    <source>
        <dbReference type="ARBA" id="ARBA00023033"/>
    </source>
</evidence>
<dbReference type="GO" id="GO:0071949">
    <property type="term" value="F:FAD binding"/>
    <property type="evidence" value="ECO:0007669"/>
    <property type="project" value="InterPro"/>
</dbReference>
<dbReference type="PANTHER" id="PTHR47178:SF3">
    <property type="entry name" value="FAD-BINDING DOMAIN-CONTAINING PROTEIN"/>
    <property type="match status" value="1"/>
</dbReference>
<evidence type="ECO:0000259" key="6">
    <source>
        <dbReference type="Pfam" id="PF01494"/>
    </source>
</evidence>
<dbReference type="SUPFAM" id="SSF51905">
    <property type="entry name" value="FAD/NAD(P)-binding domain"/>
    <property type="match status" value="1"/>
</dbReference>
<feature type="domain" description="FAD-binding" evidence="6">
    <location>
        <begin position="119"/>
        <end position="326"/>
    </location>
</feature>
<proteinExistence type="predicted"/>
<keyword evidence="2" id="KW-0285">Flavoprotein</keyword>
<dbReference type="PANTHER" id="PTHR47178">
    <property type="entry name" value="MONOOXYGENASE, FAD-BINDING"/>
    <property type="match status" value="1"/>
</dbReference>
<dbReference type="Proteomes" id="UP001275084">
    <property type="component" value="Unassembled WGS sequence"/>
</dbReference>
<evidence type="ECO:0000256" key="3">
    <source>
        <dbReference type="ARBA" id="ARBA00022827"/>
    </source>
</evidence>
<organism evidence="7 8">
    <name type="scientific">Lasiosphaeria hispida</name>
    <dbReference type="NCBI Taxonomy" id="260671"/>
    <lineage>
        <taxon>Eukaryota</taxon>
        <taxon>Fungi</taxon>
        <taxon>Dikarya</taxon>
        <taxon>Ascomycota</taxon>
        <taxon>Pezizomycotina</taxon>
        <taxon>Sordariomycetes</taxon>
        <taxon>Sordariomycetidae</taxon>
        <taxon>Sordariales</taxon>
        <taxon>Lasiosphaeriaceae</taxon>
        <taxon>Lasiosphaeria</taxon>
    </lineage>
</organism>
<keyword evidence="5" id="KW-0503">Monooxygenase</keyword>
<dbReference type="InterPro" id="IPR002938">
    <property type="entry name" value="FAD-bd"/>
</dbReference>
<reference evidence="7" key="2">
    <citation type="submission" date="2023-06" db="EMBL/GenBank/DDBJ databases">
        <authorList>
            <consortium name="Lawrence Berkeley National Laboratory"/>
            <person name="Haridas S."/>
            <person name="Hensen N."/>
            <person name="Bonometti L."/>
            <person name="Westerberg I."/>
            <person name="Brannstrom I.O."/>
            <person name="Guillou S."/>
            <person name="Cros-Aarteil S."/>
            <person name="Calhoun S."/>
            <person name="Kuo A."/>
            <person name="Mondo S."/>
            <person name="Pangilinan J."/>
            <person name="Riley R."/>
            <person name="Labutti K."/>
            <person name="Andreopoulos B."/>
            <person name="Lipzen A."/>
            <person name="Chen C."/>
            <person name="Yanf M."/>
            <person name="Daum C."/>
            <person name="Ng V."/>
            <person name="Clum A."/>
            <person name="Steindorff A."/>
            <person name="Ohm R."/>
            <person name="Martin F."/>
            <person name="Silar P."/>
            <person name="Natvig D."/>
            <person name="Lalanne C."/>
            <person name="Gautier V."/>
            <person name="Ament-Velasquez S.L."/>
            <person name="Kruys A."/>
            <person name="Hutchinson M.I."/>
            <person name="Powell A.J."/>
            <person name="Barry K."/>
            <person name="Miller A.N."/>
            <person name="Grigoriev I.V."/>
            <person name="Debuchy R."/>
            <person name="Gladieux P."/>
            <person name="Thoren M.H."/>
            <person name="Johannesson H."/>
        </authorList>
    </citation>
    <scope>NUCLEOTIDE SEQUENCE</scope>
    <source>
        <strain evidence="7">CBS 955.72</strain>
    </source>
</reference>
<evidence type="ECO:0000313" key="7">
    <source>
        <dbReference type="EMBL" id="KAK3346884.1"/>
    </source>
</evidence>
<comment type="caution">
    <text evidence="7">The sequence shown here is derived from an EMBL/GenBank/DDBJ whole genome shotgun (WGS) entry which is preliminary data.</text>
</comment>
<dbReference type="Pfam" id="PF01494">
    <property type="entry name" value="FAD_binding_3"/>
    <property type="match status" value="1"/>
</dbReference>
<sequence length="396" mass="43416">MASPLRVLIIGARSAGLLMAHVFKKIGISATVSEQDSSPTARPRDWNFGIYWAQARLEEILTPELNAALDTMQTDPAYKRHAGSVLPLINGKTGEPLKDLGAPYCLRLRRRPWLELLRGGLDVRFSKRLAHISTVEDGVIATFTDGTTESGNLLIGADGAHSIVRQYLFQESPQDALLLKSPILATVAITTLDRGAAAAIRKLNPTFHMTLDSNDPANWTFLIVATWHSEEDTGLQGDDAILDDLRSRAHDLTFPFKESLATIPRGTKMWHTRMDYWPTKPWDSRGGLVTLAGDAAHSMTFHRGQGLGNAIRDVAELQSRLGAMASNTPAELAKAVQAYETDLWPRGYDVAMANLENSIRLHDWDSVTKSLMLTEGLSRVGERMHGASGQAVFGTP</sequence>
<accession>A0AAJ0HC47</accession>
<keyword evidence="8" id="KW-1185">Reference proteome</keyword>
<dbReference type="Gene3D" id="3.50.50.60">
    <property type="entry name" value="FAD/NAD(P)-binding domain"/>
    <property type="match status" value="1"/>
</dbReference>
<keyword evidence="4" id="KW-0560">Oxidoreductase</keyword>
<evidence type="ECO:0000256" key="4">
    <source>
        <dbReference type="ARBA" id="ARBA00023002"/>
    </source>
</evidence>
<comment type="cofactor">
    <cofactor evidence="1">
        <name>FAD</name>
        <dbReference type="ChEBI" id="CHEBI:57692"/>
    </cofactor>
</comment>
<name>A0AAJ0HC47_9PEZI</name>
<reference evidence="7" key="1">
    <citation type="journal article" date="2023" name="Mol. Phylogenet. Evol.">
        <title>Genome-scale phylogeny and comparative genomics of the fungal order Sordariales.</title>
        <authorList>
            <person name="Hensen N."/>
            <person name="Bonometti L."/>
            <person name="Westerberg I."/>
            <person name="Brannstrom I.O."/>
            <person name="Guillou S."/>
            <person name="Cros-Aarteil S."/>
            <person name="Calhoun S."/>
            <person name="Haridas S."/>
            <person name="Kuo A."/>
            <person name="Mondo S."/>
            <person name="Pangilinan J."/>
            <person name="Riley R."/>
            <person name="LaButti K."/>
            <person name="Andreopoulos B."/>
            <person name="Lipzen A."/>
            <person name="Chen C."/>
            <person name="Yan M."/>
            <person name="Daum C."/>
            <person name="Ng V."/>
            <person name="Clum A."/>
            <person name="Steindorff A."/>
            <person name="Ohm R.A."/>
            <person name="Martin F."/>
            <person name="Silar P."/>
            <person name="Natvig D.O."/>
            <person name="Lalanne C."/>
            <person name="Gautier V."/>
            <person name="Ament-Velasquez S.L."/>
            <person name="Kruys A."/>
            <person name="Hutchinson M.I."/>
            <person name="Powell A.J."/>
            <person name="Barry K."/>
            <person name="Miller A.N."/>
            <person name="Grigoriev I.V."/>
            <person name="Debuchy R."/>
            <person name="Gladieux P."/>
            <person name="Hiltunen Thoren M."/>
            <person name="Johannesson H."/>
        </authorList>
    </citation>
    <scope>NUCLEOTIDE SEQUENCE</scope>
    <source>
        <strain evidence="7">CBS 955.72</strain>
    </source>
</reference>
<dbReference type="InterPro" id="IPR036188">
    <property type="entry name" value="FAD/NAD-bd_sf"/>
</dbReference>
<dbReference type="AlphaFoldDB" id="A0AAJ0HC47"/>
<dbReference type="EMBL" id="JAUIQD010000006">
    <property type="protein sequence ID" value="KAK3346884.1"/>
    <property type="molecule type" value="Genomic_DNA"/>
</dbReference>
<protein>
    <recommendedName>
        <fullName evidence="6">FAD-binding domain-containing protein</fullName>
    </recommendedName>
</protein>
<evidence type="ECO:0000256" key="1">
    <source>
        <dbReference type="ARBA" id="ARBA00001974"/>
    </source>
</evidence>
<evidence type="ECO:0000313" key="8">
    <source>
        <dbReference type="Proteomes" id="UP001275084"/>
    </source>
</evidence>
<keyword evidence="3" id="KW-0274">FAD</keyword>
<evidence type="ECO:0000256" key="2">
    <source>
        <dbReference type="ARBA" id="ARBA00022630"/>
    </source>
</evidence>
<dbReference type="PRINTS" id="PR00420">
    <property type="entry name" value="RNGMNOXGNASE"/>
</dbReference>